<keyword evidence="2" id="KW-0732">Signal</keyword>
<organism evidence="3 4">
    <name type="scientific">Dermatophagoides pteronyssinus</name>
    <name type="common">European house dust mite</name>
    <dbReference type="NCBI Taxonomy" id="6956"/>
    <lineage>
        <taxon>Eukaryota</taxon>
        <taxon>Metazoa</taxon>
        <taxon>Ecdysozoa</taxon>
        <taxon>Arthropoda</taxon>
        <taxon>Chelicerata</taxon>
        <taxon>Arachnida</taxon>
        <taxon>Acari</taxon>
        <taxon>Acariformes</taxon>
        <taxon>Sarcoptiformes</taxon>
        <taxon>Astigmata</taxon>
        <taxon>Psoroptidia</taxon>
        <taxon>Analgoidea</taxon>
        <taxon>Pyroglyphidae</taxon>
        <taxon>Dermatophagoidinae</taxon>
        <taxon>Dermatophagoides</taxon>
    </lineage>
</organism>
<evidence type="ECO:0000313" key="3">
    <source>
        <dbReference type="Proteomes" id="UP000515146"/>
    </source>
</evidence>
<keyword evidence="1" id="KW-0472">Membrane</keyword>
<reference evidence="4" key="1">
    <citation type="submission" date="2025-08" db="UniProtKB">
        <authorList>
            <consortium name="RefSeq"/>
        </authorList>
    </citation>
    <scope>IDENTIFICATION</scope>
    <source>
        <strain evidence="4">Airmid</strain>
    </source>
</reference>
<dbReference type="RefSeq" id="XP_027204583.1">
    <property type="nucleotide sequence ID" value="XM_027348782.1"/>
</dbReference>
<sequence length="304" mass="36271">MFENFFHSFLVILLFILIIQFDYGQTIDVLDDNFTSVNNVTNNPQWKSCDTNRNCTQMKQFCFEGRCHCQPSYKWNPINGQCEYENCLKDLSVCQSVGRECRSLSSSSSSWLNILPSHPIKYDCQCPDDQQEDQTGACRYKCQTDQDCQRIDSGSKCSRIESLCECPLNYHRSSNGSCERFECKYDEQCYRWDDLIDRQCQMGECHCNYDQDEFGRCTIYWYRLYRYRFDTGVHRIFLMTILIVPVVFIYCFFANFRRLQRSTSFQSINHRSNQYFPTANIHRFNEKIAREKHLTYYKNIENLV</sequence>
<keyword evidence="3" id="KW-1185">Reference proteome</keyword>
<accession>A0A6P6YGG5</accession>
<proteinExistence type="predicted"/>
<evidence type="ECO:0000256" key="1">
    <source>
        <dbReference type="SAM" id="Phobius"/>
    </source>
</evidence>
<dbReference type="AlphaFoldDB" id="A0A6P6YGG5"/>
<gene>
    <name evidence="4" type="primary">LOC113798269</name>
</gene>
<feature type="chain" id="PRO_5028088668" evidence="2">
    <location>
        <begin position="25"/>
        <end position="304"/>
    </location>
</feature>
<keyword evidence="1" id="KW-0812">Transmembrane</keyword>
<evidence type="ECO:0000313" key="4">
    <source>
        <dbReference type="RefSeq" id="XP_027204583.1"/>
    </source>
</evidence>
<evidence type="ECO:0000256" key="2">
    <source>
        <dbReference type="SAM" id="SignalP"/>
    </source>
</evidence>
<protein>
    <submittedName>
        <fullName evidence="4">Uncharacterized protein LOC113798269</fullName>
    </submittedName>
</protein>
<keyword evidence="1" id="KW-1133">Transmembrane helix</keyword>
<feature type="signal peptide" evidence="2">
    <location>
        <begin position="1"/>
        <end position="24"/>
    </location>
</feature>
<dbReference type="Proteomes" id="UP000515146">
    <property type="component" value="Unplaced"/>
</dbReference>
<dbReference type="KEGG" id="dpte:113798269"/>
<dbReference type="InParanoid" id="A0A6P6YGG5"/>
<feature type="transmembrane region" description="Helical" evidence="1">
    <location>
        <begin position="236"/>
        <end position="256"/>
    </location>
</feature>
<name>A0A6P6YGG5_DERPT</name>